<name>A0AAQ3TTR2_PASNO</name>
<keyword evidence="1" id="KW-1133">Transmembrane helix</keyword>
<keyword evidence="1" id="KW-0472">Membrane</keyword>
<evidence type="ECO:0000313" key="3">
    <source>
        <dbReference type="EMBL" id="WVZ79380.1"/>
    </source>
</evidence>
<protein>
    <recommendedName>
        <fullName evidence="2">DUF4220 domain-containing protein</fullName>
    </recommendedName>
</protein>
<keyword evidence="4" id="KW-1185">Reference proteome</keyword>
<keyword evidence="1" id="KW-0812">Transmembrane</keyword>
<evidence type="ECO:0000256" key="1">
    <source>
        <dbReference type="SAM" id="Phobius"/>
    </source>
</evidence>
<dbReference type="PANTHER" id="PTHR31325">
    <property type="entry name" value="OS01G0798800 PROTEIN-RELATED"/>
    <property type="match status" value="1"/>
</dbReference>
<gene>
    <name evidence="3" type="ORF">U9M48_026961</name>
</gene>
<dbReference type="Proteomes" id="UP001341281">
    <property type="component" value="Chromosome 06"/>
</dbReference>
<dbReference type="EMBL" id="CP144750">
    <property type="protein sequence ID" value="WVZ79380.1"/>
    <property type="molecule type" value="Genomic_DNA"/>
</dbReference>
<reference evidence="3 4" key="1">
    <citation type="submission" date="2024-02" db="EMBL/GenBank/DDBJ databases">
        <title>High-quality chromosome-scale genome assembly of Pensacola bahiagrass (Paspalum notatum Flugge var. saurae).</title>
        <authorList>
            <person name="Vega J.M."/>
            <person name="Podio M."/>
            <person name="Orjuela J."/>
            <person name="Siena L.A."/>
            <person name="Pessino S.C."/>
            <person name="Combes M.C."/>
            <person name="Mariac C."/>
            <person name="Albertini E."/>
            <person name="Pupilli F."/>
            <person name="Ortiz J.P.A."/>
            <person name="Leblanc O."/>
        </authorList>
    </citation>
    <scope>NUCLEOTIDE SEQUENCE [LARGE SCALE GENOMIC DNA]</scope>
    <source>
        <strain evidence="3">R1</strain>
        <tissue evidence="3">Leaf</tissue>
    </source>
</reference>
<feature type="transmembrane region" description="Helical" evidence="1">
    <location>
        <begin position="185"/>
        <end position="212"/>
    </location>
</feature>
<evidence type="ECO:0000259" key="2">
    <source>
        <dbReference type="Pfam" id="PF13968"/>
    </source>
</evidence>
<proteinExistence type="predicted"/>
<evidence type="ECO:0000313" key="4">
    <source>
        <dbReference type="Proteomes" id="UP001341281"/>
    </source>
</evidence>
<feature type="domain" description="DUF4220" evidence="2">
    <location>
        <begin position="7"/>
        <end position="246"/>
    </location>
</feature>
<accession>A0AAQ3TTR2</accession>
<dbReference type="Pfam" id="PF13968">
    <property type="entry name" value="DUF4220"/>
    <property type="match status" value="1"/>
</dbReference>
<organism evidence="3 4">
    <name type="scientific">Paspalum notatum var. saurae</name>
    <dbReference type="NCBI Taxonomy" id="547442"/>
    <lineage>
        <taxon>Eukaryota</taxon>
        <taxon>Viridiplantae</taxon>
        <taxon>Streptophyta</taxon>
        <taxon>Embryophyta</taxon>
        <taxon>Tracheophyta</taxon>
        <taxon>Spermatophyta</taxon>
        <taxon>Magnoliopsida</taxon>
        <taxon>Liliopsida</taxon>
        <taxon>Poales</taxon>
        <taxon>Poaceae</taxon>
        <taxon>PACMAD clade</taxon>
        <taxon>Panicoideae</taxon>
        <taxon>Andropogonodae</taxon>
        <taxon>Paspaleae</taxon>
        <taxon>Paspalinae</taxon>
        <taxon>Paspalum</taxon>
    </lineage>
</organism>
<feature type="transmembrane region" description="Helical" evidence="1">
    <location>
        <begin position="149"/>
        <end position="173"/>
    </location>
</feature>
<dbReference type="AlphaFoldDB" id="A0AAQ3TTR2"/>
<sequence length="358" mass="40859">MGLAHIFNTIKYGKRTWVLWFGVLKTLSRSHVPRKYLQKTFSREFHIPRSLGGEHDLGQELFMVNKLREELAGRDEASVLRFALVCIDSAVNLLWDDDSNFPPLWGLWDGQQHGHQLLPKVLKILEIELSLVYDYIYTKAMVLQTEGGIILRCISLSSFVASFLLFATTVASSEHYSSIDTATTYVLFVGGLSLEACALFTTVSSAWAWAWLEARRHCSFLASIIVGWQRKRVLWSHSMGQYNLQDYLAKDDQRKSKPWKGRVISRIRKMVDKTCGQVLGLKRGHELQFWISKHLDIKFVKVDEGIMQCIFEVVAQHEEAKVARTRNAGLPLPPQHLPNLGAVLAKLLSIDDPESRRH</sequence>
<dbReference type="InterPro" id="IPR025315">
    <property type="entry name" value="DUF4220"/>
</dbReference>